<accession>A0ABX0FAR1</accession>
<evidence type="ECO:0000256" key="2">
    <source>
        <dbReference type="SAM" id="MobiDB-lite"/>
    </source>
</evidence>
<evidence type="ECO:0008006" key="5">
    <source>
        <dbReference type="Google" id="ProtNLM"/>
    </source>
</evidence>
<evidence type="ECO:0000313" key="3">
    <source>
        <dbReference type="EMBL" id="NGZ78032.1"/>
    </source>
</evidence>
<dbReference type="RefSeq" id="WP_166279594.1">
    <property type="nucleotide sequence ID" value="NZ_JAAFGS010000013.1"/>
</dbReference>
<feature type="region of interest" description="Disordered" evidence="2">
    <location>
        <begin position="668"/>
        <end position="696"/>
    </location>
</feature>
<feature type="compositionally biased region" description="Gly residues" evidence="2">
    <location>
        <begin position="671"/>
        <end position="696"/>
    </location>
</feature>
<gene>
    <name evidence="3" type="ORF">GYN08_22320</name>
</gene>
<protein>
    <recommendedName>
        <fullName evidence="5">Transcription initiation factor TFIID</fullName>
    </recommendedName>
</protein>
<organism evidence="3 4">
    <name type="scientific">Saccharibacillus alkalitolerans</name>
    <dbReference type="NCBI Taxonomy" id="2705290"/>
    <lineage>
        <taxon>Bacteria</taxon>
        <taxon>Bacillati</taxon>
        <taxon>Bacillota</taxon>
        <taxon>Bacilli</taxon>
        <taxon>Bacillales</taxon>
        <taxon>Paenibacillaceae</taxon>
        <taxon>Saccharibacillus</taxon>
    </lineage>
</organism>
<keyword evidence="4" id="KW-1185">Reference proteome</keyword>
<feature type="coiled-coil region" evidence="1">
    <location>
        <begin position="568"/>
        <end position="595"/>
    </location>
</feature>
<dbReference type="Proteomes" id="UP000800303">
    <property type="component" value="Unassembled WGS sequence"/>
</dbReference>
<name>A0ABX0FAR1_9BACL</name>
<dbReference type="EMBL" id="JAAFGS010000013">
    <property type="protein sequence ID" value="NGZ78032.1"/>
    <property type="molecule type" value="Genomic_DNA"/>
</dbReference>
<sequence length="906" mass="100130">MNELLEQFAAAYAAREEELPGFAEGRSGLHYPAAFLFVGNRAAEAASALTEMNARKYDNAAGIAYFHVADASLKEDALDRHRQAVRFRWEAFGGRSPQEQTLRRDTHRAFLDPAADHLYELNRALRRSSRMLSESGRLFPSFDRLHLSVVVHADDVMNVLTPEIALLAGAVFGQSFKSVQTDLYVLVSDQEQSESFGYSSSVGVSFLRELDVMQRPEYSFSAPLQVTENRLTIDVNHAPSPLFDLVYILSDKNERGIASPGGLRGGYEIICHAHLLKNRRHDGGSAAAGLAGAAGTAEDQPLEGLKTGAGQYNNSAFKSGLAGQSGRRGLASGGFARVTRPDRSIALAVLYHFARGLNRRMRDIPDTPAAEQLARLELDRPHMRGRAERLAPDEGRLEDMNGIMSSSASYSSIRRMTLHEAEEALFGSAAESFFRGNFEAEAQRRMGEADIGRGLREYAARAAAEDARHGLYRIAAWSDPSESANAAPSALLERMREAMLELSGAREELDRVYGGIVEDQPFKKALLRDGQNVRNFVRYFFESVYGLKLNILRLETEVELYRRYEDALVALHAQYKAMIRRVEQLEERLRRAAEYSAKSADDYIGQNLMPYYERVVDNLMRDAEDRRGRDYYFEERRLGDLAALIAERPEDGYGAAGAADGGDYGKAGNAGRPGGGSNGVGGARGPSATGGGDAGGPYGSGASASGGADRAASVSAGSPYAAAYAGGVLSGVSDAGLPPASAGERRLLARLAELCGRELLGAEPLVQTYEEELLRRANVAVEYENRETMTKEDLFRILYRKLEERAAINLRLFDYTQEHRHEEKYFFGDANGEFMRYALNEEETSRIYRVGYVHERRSDGVEKLNLMGGFHIEDLMYYRNGRVYYDAYVKAGYQFHAIEAETLPEV</sequence>
<comment type="caution">
    <text evidence="3">The sequence shown here is derived from an EMBL/GenBank/DDBJ whole genome shotgun (WGS) entry which is preliminary data.</text>
</comment>
<reference evidence="3 4" key="1">
    <citation type="submission" date="2020-01" db="EMBL/GenBank/DDBJ databases">
        <title>Polyphasic characterisation and genomic insights into a novel alkali tolerant bacterium VR-M41.</title>
        <authorList>
            <person name="Vemuluri V.R."/>
        </authorList>
    </citation>
    <scope>NUCLEOTIDE SEQUENCE [LARGE SCALE GENOMIC DNA]</scope>
    <source>
        <strain evidence="3 4">VR-M41</strain>
    </source>
</reference>
<keyword evidence="1" id="KW-0175">Coiled coil</keyword>
<evidence type="ECO:0000256" key="1">
    <source>
        <dbReference type="SAM" id="Coils"/>
    </source>
</evidence>
<evidence type="ECO:0000313" key="4">
    <source>
        <dbReference type="Proteomes" id="UP000800303"/>
    </source>
</evidence>
<proteinExistence type="predicted"/>